<dbReference type="EMBL" id="SSTD01002584">
    <property type="protein sequence ID" value="TYK27672.1"/>
    <property type="molecule type" value="Genomic_DNA"/>
</dbReference>
<organism evidence="1 2">
    <name type="scientific">Cucumis melo var. makuwa</name>
    <name type="common">Oriental melon</name>
    <dbReference type="NCBI Taxonomy" id="1194695"/>
    <lineage>
        <taxon>Eukaryota</taxon>
        <taxon>Viridiplantae</taxon>
        <taxon>Streptophyta</taxon>
        <taxon>Embryophyta</taxon>
        <taxon>Tracheophyta</taxon>
        <taxon>Spermatophyta</taxon>
        <taxon>Magnoliopsida</taxon>
        <taxon>eudicotyledons</taxon>
        <taxon>Gunneridae</taxon>
        <taxon>Pentapetalae</taxon>
        <taxon>rosids</taxon>
        <taxon>fabids</taxon>
        <taxon>Cucurbitales</taxon>
        <taxon>Cucurbitaceae</taxon>
        <taxon>Benincaseae</taxon>
        <taxon>Cucumis</taxon>
    </lineage>
</organism>
<name>A0A5D3DVZ3_CUCMM</name>
<dbReference type="AlphaFoldDB" id="A0A5D3DVZ3"/>
<sequence>MAHSSSVYPPSLRATDHIYLCVSEVTLRFWGVMASVVGRNSPLFGWICLDVELNKDFSYTSGKGFLTTGPRTETGNVVTHMGIIR</sequence>
<evidence type="ECO:0000313" key="2">
    <source>
        <dbReference type="Proteomes" id="UP000321947"/>
    </source>
</evidence>
<reference evidence="1 2" key="1">
    <citation type="submission" date="2019-08" db="EMBL/GenBank/DDBJ databases">
        <title>Draft genome sequences of two oriental melons (Cucumis melo L. var makuwa).</title>
        <authorList>
            <person name="Kwon S.-Y."/>
        </authorList>
    </citation>
    <scope>NUCLEOTIDE SEQUENCE [LARGE SCALE GENOMIC DNA]</scope>
    <source>
        <strain evidence="2">cv. Chang Bougi</strain>
        <tissue evidence="1">Leaf</tissue>
    </source>
</reference>
<evidence type="ECO:0008006" key="3">
    <source>
        <dbReference type="Google" id="ProtNLM"/>
    </source>
</evidence>
<evidence type="ECO:0000313" key="1">
    <source>
        <dbReference type="EMBL" id="TYK27672.1"/>
    </source>
</evidence>
<gene>
    <name evidence="1" type="ORF">E5676_scaffold569G00130</name>
</gene>
<dbReference type="Proteomes" id="UP000321947">
    <property type="component" value="Unassembled WGS sequence"/>
</dbReference>
<protein>
    <recommendedName>
        <fullName evidence="3">Ty3-gypsy retrotransposon protein</fullName>
    </recommendedName>
</protein>
<accession>A0A5D3DVZ3</accession>
<proteinExistence type="predicted"/>
<comment type="caution">
    <text evidence="1">The sequence shown here is derived from an EMBL/GenBank/DDBJ whole genome shotgun (WGS) entry which is preliminary data.</text>
</comment>